<dbReference type="PROSITE" id="PS50110">
    <property type="entry name" value="RESPONSE_REGULATORY"/>
    <property type="match status" value="2"/>
</dbReference>
<dbReference type="PANTHER" id="PTHR45138">
    <property type="entry name" value="REGULATORY COMPONENTS OF SENSORY TRANSDUCTION SYSTEM"/>
    <property type="match status" value="1"/>
</dbReference>
<dbReference type="OrthoDB" id="244535at2"/>
<dbReference type="InterPro" id="IPR000160">
    <property type="entry name" value="GGDEF_dom"/>
</dbReference>
<proteinExistence type="predicted"/>
<feature type="modified residue" description="4-aspartylphosphate" evidence="3">
    <location>
        <position position="51"/>
    </location>
</feature>
<dbReference type="Gene3D" id="1.10.287.130">
    <property type="match status" value="1"/>
</dbReference>
<dbReference type="FunFam" id="3.30.70.270:FF:000001">
    <property type="entry name" value="Diguanylate cyclase domain protein"/>
    <property type="match status" value="1"/>
</dbReference>
<dbReference type="AlphaFoldDB" id="A0A286TYA9"/>
<evidence type="ECO:0000259" key="6">
    <source>
        <dbReference type="PROSITE" id="PS50887"/>
    </source>
</evidence>
<dbReference type="PANTHER" id="PTHR45138:SF9">
    <property type="entry name" value="DIGUANYLATE CYCLASE DGCM-RELATED"/>
    <property type="match status" value="1"/>
</dbReference>
<dbReference type="InterPro" id="IPR029787">
    <property type="entry name" value="Nucleotide_cyclase"/>
</dbReference>
<dbReference type="InterPro" id="IPR001789">
    <property type="entry name" value="Sig_transdc_resp-reg_receiver"/>
</dbReference>
<evidence type="ECO:0000313" key="8">
    <source>
        <dbReference type="Proteomes" id="UP000218542"/>
    </source>
</evidence>
<evidence type="ECO:0000256" key="3">
    <source>
        <dbReference type="PROSITE-ProRule" id="PRU00169"/>
    </source>
</evidence>
<dbReference type="InterPro" id="IPR011006">
    <property type="entry name" value="CheY-like_superfamily"/>
</dbReference>
<comment type="caution">
    <text evidence="7">The sequence shown here is derived from an EMBL/GenBank/DDBJ whole genome shotgun (WGS) entry which is preliminary data.</text>
</comment>
<feature type="modified residue" description="4-aspartylphosphate" evidence="3">
    <location>
        <position position="290"/>
    </location>
</feature>
<keyword evidence="3" id="KW-0597">Phosphoprotein</keyword>
<feature type="domain" description="Response regulatory" evidence="5">
    <location>
        <begin position="240"/>
        <end position="355"/>
    </location>
</feature>
<dbReference type="GO" id="GO:0005886">
    <property type="term" value="C:plasma membrane"/>
    <property type="evidence" value="ECO:0007669"/>
    <property type="project" value="TreeGrafter"/>
</dbReference>
<reference evidence="8" key="1">
    <citation type="journal article" date="2017" name="Environ. Microbiol. Rep.">
        <title>Genetic Diversity of Marine Anaerobic Ammonium-Oxidizing Bacteria as Revealed by Genomic and Proteomic Analyses of 'Candidatus Scalindua japonica'.</title>
        <authorList>
            <person name="Oshiki M."/>
            <person name="Mizuto K."/>
            <person name="Kimura Z."/>
            <person name="Kindaichi T."/>
            <person name="Satoh H."/>
            <person name="Okabe S."/>
        </authorList>
    </citation>
    <scope>NUCLEOTIDE SEQUENCE [LARGE SCALE GENOMIC DNA]</scope>
    <source>
        <strain evidence="8">husup-a2</strain>
    </source>
</reference>
<dbReference type="SMART" id="SM00267">
    <property type="entry name" value="GGDEF"/>
    <property type="match status" value="1"/>
</dbReference>
<dbReference type="Gene3D" id="3.40.50.2300">
    <property type="match status" value="2"/>
</dbReference>
<evidence type="ECO:0000256" key="2">
    <source>
        <dbReference type="ARBA" id="ARBA00034247"/>
    </source>
</evidence>
<name>A0A286TYA9_9BACT</name>
<keyword evidence="4" id="KW-0175">Coiled coil</keyword>
<gene>
    <name evidence="7" type="ORF">SCALIN_C15_0019</name>
</gene>
<evidence type="ECO:0000259" key="5">
    <source>
        <dbReference type="PROSITE" id="PS50110"/>
    </source>
</evidence>
<dbReference type="GO" id="GO:0000160">
    <property type="term" value="P:phosphorelay signal transduction system"/>
    <property type="evidence" value="ECO:0007669"/>
    <property type="project" value="InterPro"/>
</dbReference>
<keyword evidence="8" id="KW-1185">Reference proteome</keyword>
<dbReference type="NCBIfam" id="TIGR00254">
    <property type="entry name" value="GGDEF"/>
    <property type="match status" value="1"/>
</dbReference>
<dbReference type="RefSeq" id="WP_096894275.1">
    <property type="nucleotide sequence ID" value="NZ_BAOS01000015.1"/>
</dbReference>
<feature type="domain" description="GGDEF" evidence="6">
    <location>
        <begin position="406"/>
        <end position="538"/>
    </location>
</feature>
<dbReference type="SUPFAM" id="SSF52172">
    <property type="entry name" value="CheY-like"/>
    <property type="match status" value="2"/>
</dbReference>
<organism evidence="7 8">
    <name type="scientific">Candidatus Scalindua japonica</name>
    <dbReference type="NCBI Taxonomy" id="1284222"/>
    <lineage>
        <taxon>Bacteria</taxon>
        <taxon>Pseudomonadati</taxon>
        <taxon>Planctomycetota</taxon>
        <taxon>Candidatus Brocadiia</taxon>
        <taxon>Candidatus Brocadiales</taxon>
        <taxon>Candidatus Scalinduaceae</taxon>
        <taxon>Candidatus Scalindua</taxon>
    </lineage>
</organism>
<evidence type="ECO:0000313" key="7">
    <source>
        <dbReference type="EMBL" id="GAX60878.1"/>
    </source>
</evidence>
<accession>A0A286TYA9</accession>
<dbReference type="GO" id="GO:0052621">
    <property type="term" value="F:diguanylate cyclase activity"/>
    <property type="evidence" value="ECO:0007669"/>
    <property type="project" value="UniProtKB-EC"/>
</dbReference>
<dbReference type="InterPro" id="IPR043128">
    <property type="entry name" value="Rev_trsase/Diguanyl_cyclase"/>
</dbReference>
<feature type="coiled-coil region" evidence="4">
    <location>
        <begin position="128"/>
        <end position="155"/>
    </location>
</feature>
<dbReference type="GO" id="GO:1902201">
    <property type="term" value="P:negative regulation of bacterial-type flagellum-dependent cell motility"/>
    <property type="evidence" value="ECO:0007669"/>
    <property type="project" value="TreeGrafter"/>
</dbReference>
<dbReference type="Proteomes" id="UP000218542">
    <property type="component" value="Unassembled WGS sequence"/>
</dbReference>
<dbReference type="Gene3D" id="3.30.70.270">
    <property type="match status" value="1"/>
</dbReference>
<comment type="catalytic activity">
    <reaction evidence="2">
        <text>2 GTP = 3',3'-c-di-GMP + 2 diphosphate</text>
        <dbReference type="Rhea" id="RHEA:24898"/>
        <dbReference type="ChEBI" id="CHEBI:33019"/>
        <dbReference type="ChEBI" id="CHEBI:37565"/>
        <dbReference type="ChEBI" id="CHEBI:58805"/>
        <dbReference type="EC" id="2.7.7.65"/>
    </reaction>
</comment>
<dbReference type="InterPro" id="IPR050469">
    <property type="entry name" value="Diguanylate_Cyclase"/>
</dbReference>
<feature type="domain" description="Response regulatory" evidence="5">
    <location>
        <begin position="2"/>
        <end position="119"/>
    </location>
</feature>
<evidence type="ECO:0000256" key="4">
    <source>
        <dbReference type="SAM" id="Coils"/>
    </source>
</evidence>
<dbReference type="CDD" id="cd01949">
    <property type="entry name" value="GGDEF"/>
    <property type="match status" value="1"/>
</dbReference>
<protein>
    <recommendedName>
        <fullName evidence="1">diguanylate cyclase</fullName>
        <ecNumber evidence="1">2.7.7.65</ecNumber>
    </recommendedName>
</protein>
<dbReference type="GO" id="GO:0043709">
    <property type="term" value="P:cell adhesion involved in single-species biofilm formation"/>
    <property type="evidence" value="ECO:0007669"/>
    <property type="project" value="TreeGrafter"/>
</dbReference>
<dbReference type="PROSITE" id="PS50887">
    <property type="entry name" value="GGDEF"/>
    <property type="match status" value="1"/>
</dbReference>
<evidence type="ECO:0000256" key="1">
    <source>
        <dbReference type="ARBA" id="ARBA00012528"/>
    </source>
</evidence>
<dbReference type="EC" id="2.7.7.65" evidence="1"/>
<sequence length="544" mass="61913">MKILIVDDKPANCLALQKILAKPGLNIIEASSGNDALALVLEHDFALILLDVQMPDMDGFETAEIIRGNHETKHIPIIFVTAISKEQKYIFKGYDKGAVDYLFKPLDPDILKSKVNVFLELYGQKEVLKKTNIELKKANARILEQQEALIEEERIKVLLQMAGAKAQELNQPLASLLENIALIGEIKDNTAKTKECIYRMKVSGQKILDITKKINTMNYAEPIPSYYNSAAVVSFNRKIQILVVDDSEDVVEWFKAFLADQDLIVFSWAENFKDSFAMLEREQFDIIFLDHILKDGTSIEYLKNIDEKSIETPVIVVTGYGDEMLASKLIQLGAYDYLPKSRINTESLSRVINNTLERARLRKDVKKAQAKMAEMSTVDELTTLYNRRYFIEVLEGEFERADRYETEMALIMMDLDYFKKINDSLGHPAGDMVLSDTGKRLRRHVRKSDLACRYGGEEFAVILPNVRKDSIFSAYERFREMVSKQSFKYESKQFHITVSIGIAFSNDAESANDLLAHADQALYQAKETGRNRTVIYNTNAISVG</sequence>
<dbReference type="SUPFAM" id="SSF55073">
    <property type="entry name" value="Nucleotide cyclase"/>
    <property type="match status" value="1"/>
</dbReference>
<dbReference type="EMBL" id="BAOS01000015">
    <property type="protein sequence ID" value="GAX60878.1"/>
    <property type="molecule type" value="Genomic_DNA"/>
</dbReference>
<dbReference type="Pfam" id="PF00072">
    <property type="entry name" value="Response_reg"/>
    <property type="match status" value="2"/>
</dbReference>
<dbReference type="Pfam" id="PF00990">
    <property type="entry name" value="GGDEF"/>
    <property type="match status" value="1"/>
</dbReference>
<dbReference type="SMART" id="SM00448">
    <property type="entry name" value="REC"/>
    <property type="match status" value="2"/>
</dbReference>